<sequence length="123" mass="13752">MVFLVVIAAAVLLYFTVGLRLGYVTLMPTQLYNANGQNHYGFEAFEDNQSVGVTGTCRVREGRAVLRLLDPSGKQVATQTCVPGVWSLQLTGYGQQGFYKLYINFDRYTGVMDLNESRNTVKR</sequence>
<dbReference type="Proteomes" id="UP000192582">
    <property type="component" value="Unassembled WGS sequence"/>
</dbReference>
<organism evidence="1 2">
    <name type="scientific">Deinococcus hopiensis KR-140</name>
    <dbReference type="NCBI Taxonomy" id="695939"/>
    <lineage>
        <taxon>Bacteria</taxon>
        <taxon>Thermotogati</taxon>
        <taxon>Deinococcota</taxon>
        <taxon>Deinococci</taxon>
        <taxon>Deinococcales</taxon>
        <taxon>Deinococcaceae</taxon>
        <taxon>Deinococcus</taxon>
    </lineage>
</organism>
<dbReference type="EMBL" id="FWWU01000009">
    <property type="protein sequence ID" value="SMB91558.1"/>
    <property type="molecule type" value="Genomic_DNA"/>
</dbReference>
<reference evidence="1 2" key="1">
    <citation type="submission" date="2017-04" db="EMBL/GenBank/DDBJ databases">
        <authorList>
            <person name="Afonso C.L."/>
            <person name="Miller P.J."/>
            <person name="Scott M.A."/>
            <person name="Spackman E."/>
            <person name="Goraichik I."/>
            <person name="Dimitrov K.M."/>
            <person name="Suarez D.L."/>
            <person name="Swayne D.E."/>
        </authorList>
    </citation>
    <scope>NUCLEOTIDE SEQUENCE [LARGE SCALE GENOMIC DNA]</scope>
    <source>
        <strain evidence="1 2">KR-140</strain>
    </source>
</reference>
<accession>A0A1W1VDV8</accession>
<gene>
    <name evidence="1" type="ORF">SAMN00790413_01190</name>
</gene>
<dbReference type="AlphaFoldDB" id="A0A1W1VDV8"/>
<dbReference type="STRING" id="695939.SAMN00790413_01190"/>
<protein>
    <submittedName>
        <fullName evidence="1">Uncharacterized protein</fullName>
    </submittedName>
</protein>
<evidence type="ECO:0000313" key="2">
    <source>
        <dbReference type="Proteomes" id="UP000192582"/>
    </source>
</evidence>
<proteinExistence type="predicted"/>
<keyword evidence="2" id="KW-1185">Reference proteome</keyword>
<evidence type="ECO:0000313" key="1">
    <source>
        <dbReference type="EMBL" id="SMB91558.1"/>
    </source>
</evidence>
<name>A0A1W1VDV8_9DEIO</name>